<evidence type="ECO:0000313" key="2">
    <source>
        <dbReference type="Proteomes" id="UP001272097"/>
    </source>
</evidence>
<organism evidence="1 2">
    <name type="scientific">Mesorhizobium australafricanum</name>
    <dbReference type="NCBI Taxonomy" id="3072311"/>
    <lineage>
        <taxon>Bacteria</taxon>
        <taxon>Pseudomonadati</taxon>
        <taxon>Pseudomonadota</taxon>
        <taxon>Alphaproteobacteria</taxon>
        <taxon>Hyphomicrobiales</taxon>
        <taxon>Phyllobacteriaceae</taxon>
        <taxon>Mesorhizobium</taxon>
    </lineage>
</organism>
<accession>A0ABU4WSZ6</accession>
<dbReference type="RefSeq" id="WP_320212204.1">
    <property type="nucleotide sequence ID" value="NZ_JAVIIS010000002.1"/>
</dbReference>
<gene>
    <name evidence="1" type="ORF">RFM51_02100</name>
</gene>
<reference evidence="1 2" key="1">
    <citation type="submission" date="2023-08" db="EMBL/GenBank/DDBJ databases">
        <title>Implementing the SeqCode for naming new Mesorhizobium species isolated from Vachellia karroo root nodules.</title>
        <authorList>
            <person name="Van Lill M."/>
        </authorList>
    </citation>
    <scope>NUCLEOTIDE SEQUENCE [LARGE SCALE GENOMIC DNA]</scope>
    <source>
        <strain evidence="1 2">VK3E</strain>
    </source>
</reference>
<proteinExistence type="predicted"/>
<evidence type="ECO:0000313" key="1">
    <source>
        <dbReference type="EMBL" id="MDX8438368.1"/>
    </source>
</evidence>
<dbReference type="Proteomes" id="UP001272097">
    <property type="component" value="Unassembled WGS sequence"/>
</dbReference>
<protein>
    <submittedName>
        <fullName evidence="1">Uncharacterized protein</fullName>
    </submittedName>
</protein>
<name>A0ABU4WSZ6_9HYPH</name>
<dbReference type="EMBL" id="JAVIIS010000002">
    <property type="protein sequence ID" value="MDX8438368.1"/>
    <property type="molecule type" value="Genomic_DNA"/>
</dbReference>
<keyword evidence="2" id="KW-1185">Reference proteome</keyword>
<sequence>MATGVPARQFLIVPPREPRYESITYRSRMEAALSTAMPGYVFTVTIEHPGRQDRDDIFIEPDGVIPDYEDFLHRVADALAPFVADEAPKLN</sequence>
<comment type="caution">
    <text evidence="1">The sequence shown here is derived from an EMBL/GenBank/DDBJ whole genome shotgun (WGS) entry which is preliminary data.</text>
</comment>